<dbReference type="Proteomes" id="UP000320672">
    <property type="component" value="Chromosome"/>
</dbReference>
<evidence type="ECO:0000259" key="1">
    <source>
        <dbReference type="Pfam" id="PF13271"/>
    </source>
</evidence>
<sequence length="318" mass="35811">MRVFVSSTVYDLIDVRAELSQQLRNLGVTPVLSDDKLSDFRVQSDANSIETCLSNVASCDEVILILDRRYGPRLGKFGFENVSATHLEYRRAVERGIPVHLFIRDRLDADYAVWKKNGKEGSVSLAWVEQKDLGLFELLEEHSQLAAGDKSNWFFTFSNSLDLKAAASRYFKVKLLPHHLVEAIENNKFPIFDIQFDCDSEGFDAPSVLKYSTKLTNVGGVAAFNFYVRWEHMDDNGTRSIVVPGQTVLMTSLVKFRGAEEGQGFYLLASYESPLGIAVHDRYEIKASVRGGTLFSSGTLVSRKYRRTPKVTLEIEEA</sequence>
<accession>A0A517MJ18</accession>
<dbReference type="RefSeq" id="WP_145352829.1">
    <property type="nucleotide sequence ID" value="NZ_CP036262.1"/>
</dbReference>
<dbReference type="InterPro" id="IPR025139">
    <property type="entry name" value="DUF4062"/>
</dbReference>
<dbReference type="EMBL" id="CP036262">
    <property type="protein sequence ID" value="QDS94886.1"/>
    <property type="molecule type" value="Genomic_DNA"/>
</dbReference>
<dbReference type="OrthoDB" id="292810at2"/>
<evidence type="ECO:0000313" key="3">
    <source>
        <dbReference type="Proteomes" id="UP000320672"/>
    </source>
</evidence>
<reference evidence="2 3" key="1">
    <citation type="submission" date="2019-02" db="EMBL/GenBank/DDBJ databases">
        <title>Deep-cultivation of Planctomycetes and their phenomic and genomic characterization uncovers novel biology.</title>
        <authorList>
            <person name="Wiegand S."/>
            <person name="Jogler M."/>
            <person name="Boedeker C."/>
            <person name="Pinto D."/>
            <person name="Vollmers J."/>
            <person name="Rivas-Marin E."/>
            <person name="Kohn T."/>
            <person name="Peeters S.H."/>
            <person name="Heuer A."/>
            <person name="Rast P."/>
            <person name="Oberbeckmann S."/>
            <person name="Bunk B."/>
            <person name="Jeske O."/>
            <person name="Meyerdierks A."/>
            <person name="Storesund J.E."/>
            <person name="Kallscheuer N."/>
            <person name="Luecker S."/>
            <person name="Lage O.M."/>
            <person name="Pohl T."/>
            <person name="Merkel B.J."/>
            <person name="Hornburger P."/>
            <person name="Mueller R.-W."/>
            <person name="Bruemmer F."/>
            <person name="Labrenz M."/>
            <person name="Spormann A.M."/>
            <person name="Op den Camp H."/>
            <person name="Overmann J."/>
            <person name="Amann R."/>
            <person name="Jetten M.S.M."/>
            <person name="Mascher T."/>
            <person name="Medema M.H."/>
            <person name="Devos D.P."/>
            <person name="Kaster A.-K."/>
            <person name="Ovreas L."/>
            <person name="Rohde M."/>
            <person name="Galperin M.Y."/>
            <person name="Jogler C."/>
        </authorList>
    </citation>
    <scope>NUCLEOTIDE SEQUENCE [LARGE SCALE GENOMIC DNA]</scope>
    <source>
        <strain evidence="2 3">FF011L</strain>
    </source>
</reference>
<feature type="domain" description="DUF4062" evidence="1">
    <location>
        <begin position="2"/>
        <end position="92"/>
    </location>
</feature>
<evidence type="ECO:0000313" key="2">
    <source>
        <dbReference type="EMBL" id="QDS94886.1"/>
    </source>
</evidence>
<proteinExistence type="predicted"/>
<dbReference type="Pfam" id="PF13271">
    <property type="entry name" value="DUF4062"/>
    <property type="match status" value="1"/>
</dbReference>
<dbReference type="AlphaFoldDB" id="A0A517MJ18"/>
<name>A0A517MJ18_9BACT</name>
<protein>
    <recommendedName>
        <fullName evidence="1">DUF4062 domain-containing protein</fullName>
    </recommendedName>
</protein>
<gene>
    <name evidence="2" type="ORF">FF011L_36680</name>
</gene>
<organism evidence="2 3">
    <name type="scientific">Roseimaritima multifibrata</name>
    <dbReference type="NCBI Taxonomy" id="1930274"/>
    <lineage>
        <taxon>Bacteria</taxon>
        <taxon>Pseudomonadati</taxon>
        <taxon>Planctomycetota</taxon>
        <taxon>Planctomycetia</taxon>
        <taxon>Pirellulales</taxon>
        <taxon>Pirellulaceae</taxon>
        <taxon>Roseimaritima</taxon>
    </lineage>
</organism>
<dbReference type="KEGG" id="rml:FF011L_36680"/>
<keyword evidence="3" id="KW-1185">Reference proteome</keyword>